<dbReference type="GeneID" id="112685982"/>
<keyword evidence="5" id="KW-0479">Metal-binding</keyword>
<keyword evidence="7" id="KW-0539">Nucleus</keyword>
<evidence type="ECO:0000256" key="5">
    <source>
        <dbReference type="ARBA" id="ARBA00022723"/>
    </source>
</evidence>
<evidence type="ECO:0000256" key="7">
    <source>
        <dbReference type="ARBA" id="ARBA00023242"/>
    </source>
</evidence>
<evidence type="ECO:0000256" key="4">
    <source>
        <dbReference type="ARBA" id="ARBA00022722"/>
    </source>
</evidence>
<dbReference type="PANTHER" id="PTHR22930:SF289">
    <property type="entry name" value="DDE TNP4 DOMAIN-CONTAINING PROTEIN-RELATED"/>
    <property type="match status" value="1"/>
</dbReference>
<proteinExistence type="inferred from homology"/>
<dbReference type="InterPro" id="IPR027806">
    <property type="entry name" value="HARBI1_dom"/>
</dbReference>
<dbReference type="GO" id="GO:0005634">
    <property type="term" value="C:nucleus"/>
    <property type="evidence" value="ECO:0007669"/>
    <property type="project" value="UniProtKB-SubCell"/>
</dbReference>
<evidence type="ECO:0000256" key="6">
    <source>
        <dbReference type="ARBA" id="ARBA00022801"/>
    </source>
</evidence>
<evidence type="ECO:0000256" key="2">
    <source>
        <dbReference type="ARBA" id="ARBA00004123"/>
    </source>
</evidence>
<feature type="non-terminal residue" evidence="10">
    <location>
        <position position="245"/>
    </location>
</feature>
<feature type="domain" description="DDE Tnp4" evidence="8">
    <location>
        <begin position="164"/>
        <end position="233"/>
    </location>
</feature>
<dbReference type="Proteomes" id="UP000694846">
    <property type="component" value="Unplaced"/>
</dbReference>
<dbReference type="GO" id="GO:0046872">
    <property type="term" value="F:metal ion binding"/>
    <property type="evidence" value="ECO:0007669"/>
    <property type="project" value="UniProtKB-KW"/>
</dbReference>
<name>A0A8B8FTT9_9HEMI</name>
<dbReference type="InterPro" id="IPR045249">
    <property type="entry name" value="HARBI1-like"/>
</dbReference>
<dbReference type="GO" id="GO:0004518">
    <property type="term" value="F:nuclease activity"/>
    <property type="evidence" value="ECO:0007669"/>
    <property type="project" value="UniProtKB-KW"/>
</dbReference>
<keyword evidence="6" id="KW-0378">Hydrolase</keyword>
<dbReference type="PANTHER" id="PTHR22930">
    <property type="match status" value="1"/>
</dbReference>
<keyword evidence="9" id="KW-1185">Reference proteome</keyword>
<dbReference type="Pfam" id="PF13359">
    <property type="entry name" value="DDE_Tnp_4"/>
    <property type="match status" value="1"/>
</dbReference>
<sequence length="245" mass="27824">MAFDDDFEIYNIMQINELEIQNEINITNEVRRVMKQEDPFALSEQQFIGTYRLSKVLVQKLTDELSPFMSSPSTIAGLSIQRKLLTALRFFASGSYQQDIGEHRGAAVSQASVSRCITEVANALNVPEILNKYIHFPSTIDELKEVRLGFYEKFGIPRVVGVINGTHIAIVPPKSDEPIYPEHVYINRKGYHSINTQLICDSNLQILNICAKFPGSTYDSHIWRLSPVLGLLRHLHLNGHTSYFL</sequence>
<protein>
    <submittedName>
        <fullName evidence="10">Nuclease HARBI1</fullName>
    </submittedName>
</protein>
<gene>
    <name evidence="10" type="primary">LOC112685982</name>
</gene>
<comment type="similarity">
    <text evidence="3">Belongs to the HARBI1 family.</text>
</comment>
<comment type="cofactor">
    <cofactor evidence="1">
        <name>a divalent metal cation</name>
        <dbReference type="ChEBI" id="CHEBI:60240"/>
    </cofactor>
</comment>
<dbReference type="AlphaFoldDB" id="A0A8B8FTT9"/>
<dbReference type="OrthoDB" id="6578570at2759"/>
<reference evidence="10" key="1">
    <citation type="submission" date="2025-08" db="UniProtKB">
        <authorList>
            <consortium name="RefSeq"/>
        </authorList>
    </citation>
    <scope>IDENTIFICATION</scope>
    <source>
        <tissue evidence="10">Whole body</tissue>
    </source>
</reference>
<evidence type="ECO:0000313" key="9">
    <source>
        <dbReference type="Proteomes" id="UP000694846"/>
    </source>
</evidence>
<evidence type="ECO:0000313" key="10">
    <source>
        <dbReference type="RefSeq" id="XP_025413846.1"/>
    </source>
</evidence>
<evidence type="ECO:0000256" key="3">
    <source>
        <dbReference type="ARBA" id="ARBA00006958"/>
    </source>
</evidence>
<evidence type="ECO:0000259" key="8">
    <source>
        <dbReference type="Pfam" id="PF13359"/>
    </source>
</evidence>
<organism evidence="9 10">
    <name type="scientific">Sipha flava</name>
    <name type="common">yellow sugarcane aphid</name>
    <dbReference type="NCBI Taxonomy" id="143950"/>
    <lineage>
        <taxon>Eukaryota</taxon>
        <taxon>Metazoa</taxon>
        <taxon>Ecdysozoa</taxon>
        <taxon>Arthropoda</taxon>
        <taxon>Hexapoda</taxon>
        <taxon>Insecta</taxon>
        <taxon>Pterygota</taxon>
        <taxon>Neoptera</taxon>
        <taxon>Paraneoptera</taxon>
        <taxon>Hemiptera</taxon>
        <taxon>Sternorrhyncha</taxon>
        <taxon>Aphidomorpha</taxon>
        <taxon>Aphidoidea</taxon>
        <taxon>Aphididae</taxon>
        <taxon>Sipha</taxon>
    </lineage>
</organism>
<comment type="subcellular location">
    <subcellularLocation>
        <location evidence="2">Nucleus</location>
    </subcellularLocation>
</comment>
<accession>A0A8B8FTT9</accession>
<keyword evidence="4" id="KW-0540">Nuclease</keyword>
<dbReference type="RefSeq" id="XP_025413846.1">
    <property type="nucleotide sequence ID" value="XM_025558061.1"/>
</dbReference>
<dbReference type="GO" id="GO:0016787">
    <property type="term" value="F:hydrolase activity"/>
    <property type="evidence" value="ECO:0007669"/>
    <property type="project" value="UniProtKB-KW"/>
</dbReference>
<evidence type="ECO:0000256" key="1">
    <source>
        <dbReference type="ARBA" id="ARBA00001968"/>
    </source>
</evidence>